<dbReference type="GO" id="GO:0009244">
    <property type="term" value="P:lipopolysaccharide core region biosynthetic process"/>
    <property type="evidence" value="ECO:0007669"/>
    <property type="project" value="TreeGrafter"/>
</dbReference>
<dbReference type="RefSeq" id="WP_021717336.1">
    <property type="nucleotide sequence ID" value="NZ_FR885210.1"/>
</dbReference>
<feature type="compositionally biased region" description="Basic and acidic residues" evidence="3">
    <location>
        <begin position="1"/>
        <end position="21"/>
    </location>
</feature>
<evidence type="ECO:0000256" key="2">
    <source>
        <dbReference type="ARBA" id="ARBA00022679"/>
    </source>
</evidence>
<feature type="compositionally biased region" description="Polar residues" evidence="3">
    <location>
        <begin position="22"/>
        <end position="31"/>
    </location>
</feature>
<dbReference type="InterPro" id="IPR030929">
    <property type="entry name" value="Aah/TibC-like"/>
</dbReference>
<dbReference type="InterPro" id="IPR049327">
    <property type="entry name" value="TibC/BAHTCr-like_N"/>
</dbReference>
<dbReference type="GO" id="GO:0005829">
    <property type="term" value="C:cytosol"/>
    <property type="evidence" value="ECO:0007669"/>
    <property type="project" value="TreeGrafter"/>
</dbReference>
<keyword evidence="1" id="KW-0328">Glycosyltransferase</keyword>
<dbReference type="Pfam" id="PF21129">
    <property type="entry name" value="TibC_1st"/>
    <property type="match status" value="1"/>
</dbReference>
<dbReference type="SUPFAM" id="SSF53756">
    <property type="entry name" value="UDP-Glycosyltransferase/glycogen phosphorylase"/>
    <property type="match status" value="1"/>
</dbReference>
<name>R6I7J0_9FIRM</name>
<accession>R6I7J0</accession>
<dbReference type="CDD" id="cd03789">
    <property type="entry name" value="GT9_LPS_heptosyltransferase"/>
    <property type="match status" value="1"/>
</dbReference>
<gene>
    <name evidence="5" type="ORF">BN533_00433</name>
</gene>
<protein>
    <submittedName>
        <fullName evidence="5">Putative glycosyltransferase</fullName>
    </submittedName>
</protein>
<dbReference type="Pfam" id="PF01075">
    <property type="entry name" value="Glyco_transf_9"/>
    <property type="match status" value="1"/>
</dbReference>
<feature type="compositionally biased region" description="Basic and acidic residues" evidence="3">
    <location>
        <begin position="32"/>
        <end position="41"/>
    </location>
</feature>
<evidence type="ECO:0000256" key="3">
    <source>
        <dbReference type="SAM" id="MobiDB-lite"/>
    </source>
</evidence>
<comment type="caution">
    <text evidence="5">The sequence shown here is derived from an EMBL/GenBank/DDBJ whole genome shotgun (WGS) entry which is preliminary data.</text>
</comment>
<dbReference type="AlphaFoldDB" id="R6I7J0"/>
<dbReference type="PANTHER" id="PTHR30160">
    <property type="entry name" value="TETRAACYLDISACCHARIDE 4'-KINASE-RELATED"/>
    <property type="match status" value="1"/>
</dbReference>
<evidence type="ECO:0000256" key="1">
    <source>
        <dbReference type="ARBA" id="ARBA00022676"/>
    </source>
</evidence>
<dbReference type="PANTHER" id="PTHR30160:SF1">
    <property type="entry name" value="LIPOPOLYSACCHARIDE 1,2-N-ACETYLGLUCOSAMINETRANSFERASE-RELATED"/>
    <property type="match status" value="1"/>
</dbReference>
<sequence length="450" mass="51494">MAEVKAAEKGRQSEHLEKEVSSRGNCTSSSKTVDKDSCKDNSDSTAAKTYMRFYAGAVTQDSGLEGIRFDFNYGARVEVPAGDYRVRFLDREACLTLYDSNASGVLVTSSKKYFVDFRIEVYERDKLIFAHDLDLQGKKVLIKFPVGILGDILAWFPYAEVFRKKHECDLYCAMAEEMIEIIKPGYPEINFVQSEERPDGLYASYYMGIFFPCDDREHQPTDFRVVGLHKNAPCILGLKVDEQCIKLLPRDKVRRIKDPYVCIAAQASSQAKYWNNGRGWLNVVKHLKTLGYRVLCIDRENNYGMGSRFNIIPYGAEDFTGRRPLQERIDLLYHADFFIGLSSGLSWVANGVGIPVVLISGFTLPVNEFETPYRVISYHVCNGCWNDTLVVFDHKDFEWCPRLKGSDRQFECSRYITPEAVNKVIDRLMEDYKLKPQEQAVNKKKTKGEQ</sequence>
<evidence type="ECO:0000259" key="4">
    <source>
        <dbReference type="Pfam" id="PF21129"/>
    </source>
</evidence>
<proteinExistence type="predicted"/>
<feature type="region of interest" description="Disordered" evidence="3">
    <location>
        <begin position="1"/>
        <end position="41"/>
    </location>
</feature>
<dbReference type="STRING" id="1262914.BN533_00433"/>
<dbReference type="eggNOG" id="COG0859">
    <property type="taxonomic scope" value="Bacteria"/>
</dbReference>
<reference evidence="5" key="1">
    <citation type="submission" date="2012-11" db="EMBL/GenBank/DDBJ databases">
        <title>Dependencies among metagenomic species, viruses, plasmids and units of genetic variation.</title>
        <authorList>
            <person name="Nielsen H.B."/>
            <person name="Almeida M."/>
            <person name="Juncker A.S."/>
            <person name="Rasmussen S."/>
            <person name="Li J."/>
            <person name="Sunagawa S."/>
            <person name="Plichta D."/>
            <person name="Gautier L."/>
            <person name="Le Chatelier E."/>
            <person name="Peletier E."/>
            <person name="Bonde I."/>
            <person name="Nielsen T."/>
            <person name="Manichanh C."/>
            <person name="Arumugam M."/>
            <person name="Batto J."/>
            <person name="Santos M.B.Q.D."/>
            <person name="Blom N."/>
            <person name="Borruel N."/>
            <person name="Burgdorf K.S."/>
            <person name="Boumezbeur F."/>
            <person name="Casellas F."/>
            <person name="Dore J."/>
            <person name="Guarner F."/>
            <person name="Hansen T."/>
            <person name="Hildebrand F."/>
            <person name="Kaas R.S."/>
            <person name="Kennedy S."/>
            <person name="Kristiansen K."/>
            <person name="Kultima J.R."/>
            <person name="Leonard P."/>
            <person name="Levenez F."/>
            <person name="Lund O."/>
            <person name="Moumen B."/>
            <person name="Le Paslier D."/>
            <person name="Pons N."/>
            <person name="Pedersen O."/>
            <person name="Prifti E."/>
            <person name="Qin J."/>
            <person name="Raes J."/>
            <person name="Tap J."/>
            <person name="Tims S."/>
            <person name="Ussery D.W."/>
            <person name="Yamada T."/>
            <person name="MetaHit consortium"/>
            <person name="Renault P."/>
            <person name="Sicheritz-Ponten T."/>
            <person name="Bork P."/>
            <person name="Wang J."/>
            <person name="Brunak S."/>
            <person name="Ehrlich S.D."/>
        </authorList>
    </citation>
    <scope>NUCLEOTIDE SEQUENCE [LARGE SCALE GENOMIC DNA]</scope>
</reference>
<dbReference type="Gene3D" id="3.40.50.2000">
    <property type="entry name" value="Glycogen Phosphorylase B"/>
    <property type="match status" value="1"/>
</dbReference>
<dbReference type="GO" id="GO:0008713">
    <property type="term" value="F:ADP-heptose-lipopolysaccharide heptosyltransferase activity"/>
    <property type="evidence" value="ECO:0007669"/>
    <property type="project" value="TreeGrafter"/>
</dbReference>
<dbReference type="EMBL" id="CBDS010000029">
    <property type="protein sequence ID" value="CDB45305.1"/>
    <property type="molecule type" value="Genomic_DNA"/>
</dbReference>
<evidence type="ECO:0000313" key="5">
    <source>
        <dbReference type="EMBL" id="CDB45305.1"/>
    </source>
</evidence>
<keyword evidence="2 5" id="KW-0808">Transferase</keyword>
<dbReference type="InterPro" id="IPR002201">
    <property type="entry name" value="Glyco_trans_9"/>
</dbReference>
<dbReference type="HOGENOM" id="CLU_044689_0_0_9"/>
<organism evidence="5">
    <name type="scientific">Phascolarctobacterium faecium</name>
    <dbReference type="NCBI Taxonomy" id="33025"/>
    <lineage>
        <taxon>Bacteria</taxon>
        <taxon>Bacillati</taxon>
        <taxon>Bacillota</taxon>
        <taxon>Negativicutes</taxon>
        <taxon>Acidaminococcales</taxon>
        <taxon>Acidaminococcaceae</taxon>
        <taxon>Phascolarctobacterium</taxon>
    </lineage>
</organism>
<feature type="domain" description="Autotransproter heptosyltransferase TibC/BAHTCr-like N-terminal" evidence="4">
    <location>
        <begin position="63"/>
        <end position="124"/>
    </location>
</feature>
<dbReference type="InterPro" id="IPR051199">
    <property type="entry name" value="LPS_LOS_Heptosyltrfase"/>
</dbReference>
<dbReference type="NCBIfam" id="TIGR04414">
    <property type="entry name" value="hepto_Aah_TibC"/>
    <property type="match status" value="1"/>
</dbReference>